<dbReference type="PROSITE" id="PS51186">
    <property type="entry name" value="GNAT"/>
    <property type="match status" value="1"/>
</dbReference>
<feature type="domain" description="N-acetyltransferase" evidence="1">
    <location>
        <begin position="43"/>
        <end position="206"/>
    </location>
</feature>
<name>A0ABP8YK69_9MICO</name>
<evidence type="ECO:0000313" key="2">
    <source>
        <dbReference type="EMBL" id="GAA4728299.1"/>
    </source>
</evidence>
<dbReference type="InterPro" id="IPR000182">
    <property type="entry name" value="GNAT_dom"/>
</dbReference>
<sequence length="386" mass="42192">MGVRRTPGETYSPVMATTTPSLAPIAERAAAPETLPAITAGGLTWRPATADDVPALLELRNTIAAADKEPYRESLEEITELFAAPWRRFDVDSIVGLDDDGRMLAYAMVESQPGDTRTMRAFLFGGVHPTVRWQGIGRELFAWQVARGRQVLAESGKDLPARLGVFVEDDGPAAKRRIIEAAGFAPRRYYTELRRDLRDLAAQPLPDVRPAGGLRVVPFSDELDEATRLAHNDAFRDHWGSEPQTPEQWRTGRTAFMPQWSFVVVDDAPDVTALLADPDTDAETAAALEAGEPLVVAYEMASKFTEDFAVKGYTFGYTELLGTRRAYRGRRAGLAALAAGMRAFVNDEMEYAALDVDTANPSGAHGMYASLGYEVTTSSTMLSIEL</sequence>
<keyword evidence="3" id="KW-1185">Reference proteome</keyword>
<proteinExistence type="predicted"/>
<accession>A0ABP8YK69</accession>
<reference evidence="3" key="1">
    <citation type="journal article" date="2019" name="Int. J. Syst. Evol. Microbiol.">
        <title>The Global Catalogue of Microorganisms (GCM) 10K type strain sequencing project: providing services to taxonomists for standard genome sequencing and annotation.</title>
        <authorList>
            <consortium name="The Broad Institute Genomics Platform"/>
            <consortium name="The Broad Institute Genome Sequencing Center for Infectious Disease"/>
            <person name="Wu L."/>
            <person name="Ma J."/>
        </authorList>
    </citation>
    <scope>NUCLEOTIDE SEQUENCE [LARGE SCALE GENOMIC DNA]</scope>
    <source>
        <strain evidence="3">JCM 18063</strain>
    </source>
</reference>
<evidence type="ECO:0000313" key="3">
    <source>
        <dbReference type="Proteomes" id="UP001500956"/>
    </source>
</evidence>
<dbReference type="SUPFAM" id="SSF55729">
    <property type="entry name" value="Acyl-CoA N-acyltransferases (Nat)"/>
    <property type="match status" value="2"/>
</dbReference>
<dbReference type="InterPro" id="IPR016181">
    <property type="entry name" value="Acyl_CoA_acyltransferase"/>
</dbReference>
<dbReference type="EMBL" id="BAABID010000008">
    <property type="protein sequence ID" value="GAA4728299.1"/>
    <property type="molecule type" value="Genomic_DNA"/>
</dbReference>
<evidence type="ECO:0000259" key="1">
    <source>
        <dbReference type="PROSITE" id="PS51186"/>
    </source>
</evidence>
<protein>
    <submittedName>
        <fullName evidence="2">GNAT family N-acetyltransferase</fullName>
    </submittedName>
</protein>
<dbReference type="Gene3D" id="3.40.630.30">
    <property type="match status" value="1"/>
</dbReference>
<gene>
    <name evidence="2" type="ORF">GCM10023216_19490</name>
</gene>
<dbReference type="CDD" id="cd04301">
    <property type="entry name" value="NAT_SF"/>
    <property type="match status" value="1"/>
</dbReference>
<comment type="caution">
    <text evidence="2">The sequence shown here is derived from an EMBL/GenBank/DDBJ whole genome shotgun (WGS) entry which is preliminary data.</text>
</comment>
<organism evidence="2 3">
    <name type="scientific">Isoptericola chiayiensis</name>
    <dbReference type="NCBI Taxonomy" id="579446"/>
    <lineage>
        <taxon>Bacteria</taxon>
        <taxon>Bacillati</taxon>
        <taxon>Actinomycetota</taxon>
        <taxon>Actinomycetes</taxon>
        <taxon>Micrococcales</taxon>
        <taxon>Promicromonosporaceae</taxon>
        <taxon>Isoptericola</taxon>
    </lineage>
</organism>
<dbReference type="Proteomes" id="UP001500956">
    <property type="component" value="Unassembled WGS sequence"/>
</dbReference>